<evidence type="ECO:0000313" key="3">
    <source>
        <dbReference type="Proteomes" id="UP000836841"/>
    </source>
</evidence>
<feature type="region of interest" description="Disordered" evidence="1">
    <location>
        <begin position="53"/>
        <end position="85"/>
    </location>
</feature>
<dbReference type="EMBL" id="OU466858">
    <property type="protein sequence ID" value="CAH2045320.1"/>
    <property type="molecule type" value="Genomic_DNA"/>
</dbReference>
<dbReference type="Proteomes" id="UP000836841">
    <property type="component" value="Chromosome 2"/>
</dbReference>
<feature type="compositionally biased region" description="Low complexity" evidence="1">
    <location>
        <begin position="62"/>
        <end position="71"/>
    </location>
</feature>
<organism evidence="2 3">
    <name type="scientific">Thlaspi arvense</name>
    <name type="common">Field penny-cress</name>
    <dbReference type="NCBI Taxonomy" id="13288"/>
    <lineage>
        <taxon>Eukaryota</taxon>
        <taxon>Viridiplantae</taxon>
        <taxon>Streptophyta</taxon>
        <taxon>Embryophyta</taxon>
        <taxon>Tracheophyta</taxon>
        <taxon>Spermatophyta</taxon>
        <taxon>Magnoliopsida</taxon>
        <taxon>eudicotyledons</taxon>
        <taxon>Gunneridae</taxon>
        <taxon>Pentapetalae</taxon>
        <taxon>rosids</taxon>
        <taxon>malvids</taxon>
        <taxon>Brassicales</taxon>
        <taxon>Brassicaceae</taxon>
        <taxon>Thlaspideae</taxon>
        <taxon>Thlaspi</taxon>
    </lineage>
</organism>
<accession>A0AAU9RL83</accession>
<name>A0AAU9RL83_THLAR</name>
<sequence>MMYEAASAAAHDVETKAATLVASVDHHPVFGSGSGHDHGLSASVPLLGVNWKKRRMPRQRRSSSSFNLLSFPTMPPSSHVPTPLPARNTVMMTETRHKKAKIPFPKGTEEQ</sequence>
<dbReference type="AlphaFoldDB" id="A0AAU9RL83"/>
<evidence type="ECO:0000313" key="2">
    <source>
        <dbReference type="EMBL" id="CAH2045320.1"/>
    </source>
</evidence>
<protein>
    <submittedName>
        <fullName evidence="2">Uncharacterized protein</fullName>
    </submittedName>
</protein>
<evidence type="ECO:0000256" key="1">
    <source>
        <dbReference type="SAM" id="MobiDB-lite"/>
    </source>
</evidence>
<reference evidence="2 3" key="1">
    <citation type="submission" date="2022-03" db="EMBL/GenBank/DDBJ databases">
        <authorList>
            <person name="Nunn A."/>
            <person name="Chopra R."/>
            <person name="Nunn A."/>
            <person name="Contreras Garrido A."/>
        </authorList>
    </citation>
    <scope>NUCLEOTIDE SEQUENCE [LARGE SCALE GENOMIC DNA]</scope>
</reference>
<keyword evidence="3" id="KW-1185">Reference proteome</keyword>
<proteinExistence type="predicted"/>
<gene>
    <name evidence="2" type="ORF">TAV2_LOCUS7968</name>
</gene>